<dbReference type="Proteomes" id="UP001374535">
    <property type="component" value="Chromosome 6"/>
</dbReference>
<sequence length="171" mass="19077">DHSIQNHFSHPFFLQRSTLSNCLLFIYFYSVSPDFQEQQKHKLKQKTRHDHERNNRRTPRPTISRLVRPLRSRSQPHPIASHAVALLPQRPAGGVSAIAAGSDIAGRVRVAAAGNLAGSDAVWIGDVLHRVRVDAVGSGIGDALLRRRNPLQPIRLRPLHSLLRHRATLAA</sequence>
<name>A0AAQ3NF59_VIGMU</name>
<evidence type="ECO:0000313" key="2">
    <source>
        <dbReference type="EMBL" id="WVZ08585.1"/>
    </source>
</evidence>
<protein>
    <submittedName>
        <fullName evidence="2">Uncharacterized protein</fullName>
    </submittedName>
</protein>
<feature type="non-terminal residue" evidence="2">
    <location>
        <position position="1"/>
    </location>
</feature>
<feature type="region of interest" description="Disordered" evidence="1">
    <location>
        <begin position="39"/>
        <end position="64"/>
    </location>
</feature>
<dbReference type="EMBL" id="CP144695">
    <property type="protein sequence ID" value="WVZ08585.1"/>
    <property type="molecule type" value="Genomic_DNA"/>
</dbReference>
<proteinExistence type="predicted"/>
<evidence type="ECO:0000256" key="1">
    <source>
        <dbReference type="SAM" id="MobiDB-lite"/>
    </source>
</evidence>
<reference evidence="2 3" key="1">
    <citation type="journal article" date="2023" name="Life. Sci Alliance">
        <title>Evolutionary insights into 3D genome organization and epigenetic landscape of Vigna mungo.</title>
        <authorList>
            <person name="Junaid A."/>
            <person name="Singh B."/>
            <person name="Bhatia S."/>
        </authorList>
    </citation>
    <scope>NUCLEOTIDE SEQUENCE [LARGE SCALE GENOMIC DNA]</scope>
    <source>
        <strain evidence="2">Urdbean</strain>
    </source>
</reference>
<evidence type="ECO:0000313" key="3">
    <source>
        <dbReference type="Proteomes" id="UP001374535"/>
    </source>
</evidence>
<keyword evidence="3" id="KW-1185">Reference proteome</keyword>
<dbReference type="AlphaFoldDB" id="A0AAQ3NF59"/>
<gene>
    <name evidence="2" type="ORF">V8G54_021931</name>
</gene>
<accession>A0AAQ3NF59</accession>
<organism evidence="2 3">
    <name type="scientific">Vigna mungo</name>
    <name type="common">Black gram</name>
    <name type="synonym">Phaseolus mungo</name>
    <dbReference type="NCBI Taxonomy" id="3915"/>
    <lineage>
        <taxon>Eukaryota</taxon>
        <taxon>Viridiplantae</taxon>
        <taxon>Streptophyta</taxon>
        <taxon>Embryophyta</taxon>
        <taxon>Tracheophyta</taxon>
        <taxon>Spermatophyta</taxon>
        <taxon>Magnoliopsida</taxon>
        <taxon>eudicotyledons</taxon>
        <taxon>Gunneridae</taxon>
        <taxon>Pentapetalae</taxon>
        <taxon>rosids</taxon>
        <taxon>fabids</taxon>
        <taxon>Fabales</taxon>
        <taxon>Fabaceae</taxon>
        <taxon>Papilionoideae</taxon>
        <taxon>50 kb inversion clade</taxon>
        <taxon>NPAAA clade</taxon>
        <taxon>indigoferoid/millettioid clade</taxon>
        <taxon>Phaseoleae</taxon>
        <taxon>Vigna</taxon>
    </lineage>
</organism>